<evidence type="ECO:0000256" key="5">
    <source>
        <dbReference type="ARBA" id="ARBA00023136"/>
    </source>
</evidence>
<dbReference type="InterPro" id="IPR034294">
    <property type="entry name" value="Aquaporin_transptr"/>
</dbReference>
<sequence>MTKTPTLSQKFFAELLGTAFLVLIGPGSIPATFLLINASGGKASFTMADLGMIGIAFAVAIAAMVYTIGHISGCHINPAVTLAFAFTKRISWNEAGAYIVAQLIGGILGAFGIALIFGASAASTIGFGPTNFDPTTTSFLQATAIEVVGTFLLLFVIMGVAVDGRAPGGWAGLIIGLIVAGEVIVMGPITGPSLNPARTIGPALLQVLFGGKYDLTHLIVYIVGPIIGAALGVIAYDFVAGTRTASNPEMGGIEKTAVEGQQ</sequence>
<dbReference type="PANTHER" id="PTHR45724:SF13">
    <property type="entry name" value="AQUAPORIN NIP1-1-RELATED"/>
    <property type="match status" value="1"/>
</dbReference>
<dbReference type="SUPFAM" id="SSF81338">
    <property type="entry name" value="Aquaporin-like"/>
    <property type="match status" value="1"/>
</dbReference>
<feature type="transmembrane region" description="Helical" evidence="7">
    <location>
        <begin position="12"/>
        <end position="38"/>
    </location>
</feature>
<feature type="transmembrane region" description="Helical" evidence="7">
    <location>
        <begin position="50"/>
        <end position="74"/>
    </location>
</feature>
<keyword evidence="5 7" id="KW-0472">Membrane</keyword>
<evidence type="ECO:0000256" key="7">
    <source>
        <dbReference type="SAM" id="Phobius"/>
    </source>
</evidence>
<gene>
    <name evidence="8" type="ORF">KSF_097760</name>
</gene>
<dbReference type="InterPro" id="IPR022357">
    <property type="entry name" value="MIP_CS"/>
</dbReference>
<evidence type="ECO:0000256" key="3">
    <source>
        <dbReference type="ARBA" id="ARBA00022692"/>
    </source>
</evidence>
<dbReference type="RefSeq" id="WP_220210356.1">
    <property type="nucleotide sequence ID" value="NZ_BNJK01000002.1"/>
</dbReference>
<organism evidence="8 9">
    <name type="scientific">Reticulibacter mediterranei</name>
    <dbReference type="NCBI Taxonomy" id="2778369"/>
    <lineage>
        <taxon>Bacteria</taxon>
        <taxon>Bacillati</taxon>
        <taxon>Chloroflexota</taxon>
        <taxon>Ktedonobacteria</taxon>
        <taxon>Ktedonobacterales</taxon>
        <taxon>Reticulibacteraceae</taxon>
        <taxon>Reticulibacter</taxon>
    </lineage>
</organism>
<evidence type="ECO:0000256" key="6">
    <source>
        <dbReference type="RuleBase" id="RU000477"/>
    </source>
</evidence>
<dbReference type="Proteomes" id="UP000597444">
    <property type="component" value="Unassembled WGS sequence"/>
</dbReference>
<protein>
    <submittedName>
        <fullName evidence="8">Glycerol uptake facilitator protein</fullName>
    </submittedName>
</protein>
<evidence type="ECO:0000256" key="2">
    <source>
        <dbReference type="ARBA" id="ARBA00022448"/>
    </source>
</evidence>
<keyword evidence="4 7" id="KW-1133">Transmembrane helix</keyword>
<keyword evidence="3 6" id="KW-0812">Transmembrane</keyword>
<proteinExistence type="inferred from homology"/>
<dbReference type="PRINTS" id="PR00783">
    <property type="entry name" value="MINTRINSICP"/>
</dbReference>
<dbReference type="GO" id="GO:0015267">
    <property type="term" value="F:channel activity"/>
    <property type="evidence" value="ECO:0007669"/>
    <property type="project" value="InterPro"/>
</dbReference>
<evidence type="ECO:0000256" key="1">
    <source>
        <dbReference type="ARBA" id="ARBA00004141"/>
    </source>
</evidence>
<dbReference type="GO" id="GO:0016020">
    <property type="term" value="C:membrane"/>
    <property type="evidence" value="ECO:0007669"/>
    <property type="project" value="UniProtKB-SubCell"/>
</dbReference>
<keyword evidence="9" id="KW-1185">Reference proteome</keyword>
<dbReference type="InterPro" id="IPR000425">
    <property type="entry name" value="MIP"/>
</dbReference>
<dbReference type="AlphaFoldDB" id="A0A8J3N8I4"/>
<reference evidence="8" key="1">
    <citation type="submission" date="2020-10" db="EMBL/GenBank/DDBJ databases">
        <title>Taxonomic study of unclassified bacteria belonging to the class Ktedonobacteria.</title>
        <authorList>
            <person name="Yabe S."/>
            <person name="Wang C.M."/>
            <person name="Zheng Y."/>
            <person name="Sakai Y."/>
            <person name="Cavaletti L."/>
            <person name="Monciardini P."/>
            <person name="Donadio S."/>
        </authorList>
    </citation>
    <scope>NUCLEOTIDE SEQUENCE</scope>
    <source>
        <strain evidence="8">ID150040</strain>
    </source>
</reference>
<evidence type="ECO:0000256" key="4">
    <source>
        <dbReference type="ARBA" id="ARBA00022989"/>
    </source>
</evidence>
<accession>A0A8J3N8I4</accession>
<feature type="transmembrane region" description="Helical" evidence="7">
    <location>
        <begin position="139"/>
        <end position="162"/>
    </location>
</feature>
<comment type="similarity">
    <text evidence="6">Belongs to the MIP/aquaporin (TC 1.A.8) family.</text>
</comment>
<feature type="transmembrane region" description="Helical" evidence="7">
    <location>
        <begin position="169"/>
        <end position="189"/>
    </location>
</feature>
<name>A0A8J3N8I4_9CHLR</name>
<dbReference type="PANTHER" id="PTHR45724">
    <property type="entry name" value="AQUAPORIN NIP2-1"/>
    <property type="match status" value="1"/>
</dbReference>
<comment type="caution">
    <text evidence="8">The sequence shown here is derived from an EMBL/GenBank/DDBJ whole genome shotgun (WGS) entry which is preliminary data.</text>
</comment>
<keyword evidence="2 6" id="KW-0813">Transport</keyword>
<feature type="transmembrane region" description="Helical" evidence="7">
    <location>
        <begin position="218"/>
        <end position="239"/>
    </location>
</feature>
<dbReference type="Gene3D" id="1.20.1080.10">
    <property type="entry name" value="Glycerol uptake facilitator protein"/>
    <property type="match status" value="1"/>
</dbReference>
<dbReference type="Pfam" id="PF00230">
    <property type="entry name" value="MIP"/>
    <property type="match status" value="1"/>
</dbReference>
<evidence type="ECO:0000313" key="8">
    <source>
        <dbReference type="EMBL" id="GHO99728.1"/>
    </source>
</evidence>
<feature type="transmembrane region" description="Helical" evidence="7">
    <location>
        <begin position="95"/>
        <end position="119"/>
    </location>
</feature>
<evidence type="ECO:0000313" key="9">
    <source>
        <dbReference type="Proteomes" id="UP000597444"/>
    </source>
</evidence>
<dbReference type="EMBL" id="BNJK01000002">
    <property type="protein sequence ID" value="GHO99728.1"/>
    <property type="molecule type" value="Genomic_DNA"/>
</dbReference>
<comment type="subcellular location">
    <subcellularLocation>
        <location evidence="1">Membrane</location>
        <topology evidence="1">Multi-pass membrane protein</topology>
    </subcellularLocation>
</comment>
<dbReference type="PROSITE" id="PS00221">
    <property type="entry name" value="MIP"/>
    <property type="match status" value="1"/>
</dbReference>
<dbReference type="InterPro" id="IPR023271">
    <property type="entry name" value="Aquaporin-like"/>
</dbReference>